<evidence type="ECO:0000313" key="1">
    <source>
        <dbReference type="EMBL" id="CAG7823811.1"/>
    </source>
</evidence>
<sequence length="160" mass="18748">MLNRRMGYPEKFLSIRVDKTNDQRRYNAPRFNEVAVVFRSDDGEPPFGRDIRVYSKTETKGIVIQNAILNDVVDPMVYPILFPFGDRGWQPGILKSNVPLAKHIHITLMEYYAYRFSVRDEFNPFLMGGKLTQQRAVDAYAKTEANQLHWLRTHQKDLRV</sequence>
<accession>A0A8J2PQK2</accession>
<dbReference type="AlphaFoldDB" id="A0A8J2PQK2"/>
<dbReference type="PANTHER" id="PTHR45786:SF74">
    <property type="entry name" value="ATP-DEPENDENT DNA HELICASE"/>
    <property type="match status" value="1"/>
</dbReference>
<protein>
    <recommendedName>
        <fullName evidence="3">Helitron helicase-like domain-containing protein</fullName>
    </recommendedName>
</protein>
<evidence type="ECO:0008006" key="3">
    <source>
        <dbReference type="Google" id="ProtNLM"/>
    </source>
</evidence>
<name>A0A8J2PQK2_9HEXA</name>
<comment type="caution">
    <text evidence="1">The sequence shown here is derived from an EMBL/GenBank/DDBJ whole genome shotgun (WGS) entry which is preliminary data.</text>
</comment>
<dbReference type="OrthoDB" id="7696245at2759"/>
<reference evidence="1" key="1">
    <citation type="submission" date="2021-06" db="EMBL/GenBank/DDBJ databases">
        <authorList>
            <person name="Hodson N. C."/>
            <person name="Mongue J. A."/>
            <person name="Jaron S. K."/>
        </authorList>
    </citation>
    <scope>NUCLEOTIDE SEQUENCE</scope>
</reference>
<evidence type="ECO:0000313" key="2">
    <source>
        <dbReference type="Proteomes" id="UP000708208"/>
    </source>
</evidence>
<gene>
    <name evidence="1" type="ORF">AFUS01_LOCUS34003</name>
</gene>
<dbReference type="PANTHER" id="PTHR45786">
    <property type="entry name" value="DNA BINDING PROTEIN-LIKE"/>
    <property type="match status" value="1"/>
</dbReference>
<proteinExistence type="predicted"/>
<dbReference type="EMBL" id="CAJVCH010530647">
    <property type="protein sequence ID" value="CAG7823811.1"/>
    <property type="molecule type" value="Genomic_DNA"/>
</dbReference>
<organism evidence="1 2">
    <name type="scientific">Allacma fusca</name>
    <dbReference type="NCBI Taxonomy" id="39272"/>
    <lineage>
        <taxon>Eukaryota</taxon>
        <taxon>Metazoa</taxon>
        <taxon>Ecdysozoa</taxon>
        <taxon>Arthropoda</taxon>
        <taxon>Hexapoda</taxon>
        <taxon>Collembola</taxon>
        <taxon>Symphypleona</taxon>
        <taxon>Sminthuridae</taxon>
        <taxon>Allacma</taxon>
    </lineage>
</organism>
<dbReference type="Proteomes" id="UP000708208">
    <property type="component" value="Unassembled WGS sequence"/>
</dbReference>
<keyword evidence="2" id="KW-1185">Reference proteome</keyword>